<dbReference type="InterPro" id="IPR012832">
    <property type="entry name" value="RDH"/>
</dbReference>
<evidence type="ECO:0000256" key="10">
    <source>
        <dbReference type="ARBA" id="ARBA00029374"/>
    </source>
</evidence>
<protein>
    <submittedName>
        <fullName evidence="12">Dehalogenase</fullName>
    </submittedName>
</protein>
<evidence type="ECO:0000256" key="3">
    <source>
        <dbReference type="ARBA" id="ARBA00022485"/>
    </source>
</evidence>
<dbReference type="GO" id="GO:0051539">
    <property type="term" value="F:4 iron, 4 sulfur cluster binding"/>
    <property type="evidence" value="ECO:0007669"/>
    <property type="project" value="UniProtKB-KW"/>
</dbReference>
<gene>
    <name evidence="12" type="ORF">DA01_00035</name>
</gene>
<evidence type="ECO:0000256" key="7">
    <source>
        <dbReference type="ARBA" id="ARBA00023004"/>
    </source>
</evidence>
<dbReference type="PROSITE" id="PS51318">
    <property type="entry name" value="TAT"/>
    <property type="match status" value="1"/>
</dbReference>
<evidence type="ECO:0000256" key="8">
    <source>
        <dbReference type="ARBA" id="ARBA00023014"/>
    </source>
</evidence>
<keyword evidence="6" id="KW-0677">Repeat</keyword>
<dbReference type="OrthoDB" id="165607at2"/>
<dbReference type="Proteomes" id="UP000053577">
    <property type="component" value="Unassembled WGS sequence"/>
</dbReference>
<keyword evidence="9" id="KW-0472">Membrane</keyword>
<dbReference type="GO" id="GO:0005886">
    <property type="term" value="C:plasma membrane"/>
    <property type="evidence" value="ECO:0007669"/>
    <property type="project" value="UniProtKB-SubCell"/>
</dbReference>
<dbReference type="AlphaFoldDB" id="A0A0V8M5G6"/>
<evidence type="ECO:0000313" key="12">
    <source>
        <dbReference type="EMBL" id="KSV18912.1"/>
    </source>
</evidence>
<dbReference type="InterPro" id="IPR017896">
    <property type="entry name" value="4Fe4S_Fe-S-bd"/>
</dbReference>
<dbReference type="Pfam" id="PF13486">
    <property type="entry name" value="Dehalogenase"/>
    <property type="match status" value="1"/>
</dbReference>
<evidence type="ECO:0000259" key="11">
    <source>
        <dbReference type="PROSITE" id="PS51379"/>
    </source>
</evidence>
<evidence type="ECO:0000256" key="5">
    <source>
        <dbReference type="ARBA" id="ARBA00022729"/>
    </source>
</evidence>
<dbReference type="InterPro" id="IPR006311">
    <property type="entry name" value="TAT_signal"/>
</dbReference>
<evidence type="ECO:0000313" key="13">
    <source>
        <dbReference type="Proteomes" id="UP000053577"/>
    </source>
</evidence>
<dbReference type="InterPro" id="IPR028894">
    <property type="entry name" value="RDH_dom"/>
</dbReference>
<keyword evidence="2" id="KW-1003">Cell membrane</keyword>
<evidence type="ECO:0000256" key="4">
    <source>
        <dbReference type="ARBA" id="ARBA00022723"/>
    </source>
</evidence>
<dbReference type="EMBL" id="JGYD01000001">
    <property type="protein sequence ID" value="KSV18912.1"/>
    <property type="molecule type" value="Genomic_DNA"/>
</dbReference>
<dbReference type="PANTHER" id="PTHR42827:SF1">
    <property type="entry name" value="IRON-SULFUR CLUSTER-BINDING PROTEIN"/>
    <property type="match status" value="1"/>
</dbReference>
<dbReference type="eggNOG" id="COG1600">
    <property type="taxonomic scope" value="Bacteria"/>
</dbReference>
<comment type="caution">
    <text evidence="12">The sequence shown here is derived from an EMBL/GenBank/DDBJ whole genome shotgun (WGS) entry which is preliminary data.</text>
</comment>
<dbReference type="PROSITE" id="PS00198">
    <property type="entry name" value="4FE4S_FER_1"/>
    <property type="match status" value="1"/>
</dbReference>
<evidence type="ECO:0000256" key="9">
    <source>
        <dbReference type="ARBA" id="ARBA00023136"/>
    </source>
</evidence>
<dbReference type="PROSITE" id="PS51379">
    <property type="entry name" value="4FE4S_FER_2"/>
    <property type="match status" value="1"/>
</dbReference>
<feature type="domain" description="4Fe-4S ferredoxin-type" evidence="11">
    <location>
        <begin position="330"/>
        <end position="362"/>
    </location>
</feature>
<dbReference type="PATRIC" id="fig|61435.5.peg.7"/>
<dbReference type="InterPro" id="IPR017900">
    <property type="entry name" value="4Fe4S_Fe_S_CS"/>
</dbReference>
<keyword evidence="7" id="KW-0408">Iron</keyword>
<evidence type="ECO:0000256" key="2">
    <source>
        <dbReference type="ARBA" id="ARBA00022475"/>
    </source>
</evidence>
<dbReference type="SUPFAM" id="SSF54862">
    <property type="entry name" value="4Fe-4S ferredoxins"/>
    <property type="match status" value="1"/>
</dbReference>
<accession>A0A0V8M5G6</accession>
<keyword evidence="4" id="KW-0479">Metal-binding</keyword>
<sequence length="475" mass="52723">MSKFHSMLSRRDFMKAVGLTGAGLGAASAVSPVFHDVDEFMSSPAAEWKRPWYVKNREMEDPTVELDWSLMYRSDGIWTGQNNPTQDYFLGAEEGAKRRAAAAAYTANAVQKNQSGLTLRDRALSSGNYMYPISFIGPVSSTTPESLGVPKWQGTPEENSKMLRAAMIHFGAAQVGMAEITDRVKTKLIREYDKDASHKKYMFEDVPVGYEGADKLVFPDKVQLYDFAFTHPLNKEMFRSSPSSDLMSAGNSMRYSQFSIIQPRVQTFMQVLGYTCYGYTRPFNGAIPAIATATLTGLGEGARNNGAFISPEFGPCVGLFSLITDLPLEPTPPIDAGMWRFCQTCTKCADECPAQCISKEHEPTWDVPKIYGKEDTTHIPGRKQFWTDGIACWSYKATIGGCGACMGTCTFNTDVANIHTVVRATLSTTPIFNSFLWQADKFFGYGVHEDKEAWWDMSQPTLGFDTAHVTMGKDY</sequence>
<keyword evidence="8" id="KW-0411">Iron-sulfur</keyword>
<reference evidence="12 13" key="1">
    <citation type="journal article" date="2015" name="Sci. Rep.">
        <title>A comparative genomics and reductive dehalogenase gene transcription study of two chloroethene-respiring bacteria, Dehalococcoides mccartyi strains MB and 11a.</title>
        <authorList>
            <person name="Low A."/>
            <person name="Shen Z."/>
            <person name="Cheng D."/>
            <person name="Rogers M.J."/>
            <person name="Lee P.K."/>
            <person name="He J."/>
        </authorList>
    </citation>
    <scope>NUCLEOTIDE SEQUENCE [LARGE SCALE GENOMIC DNA]</scope>
    <source>
        <strain evidence="12 13">MB</strain>
    </source>
</reference>
<comment type="subcellular location">
    <subcellularLocation>
        <location evidence="1">Cell membrane</location>
    </subcellularLocation>
</comment>
<comment type="cofactor">
    <cofactor evidence="10">
        <name>corrinoid</name>
        <dbReference type="ChEBI" id="CHEBI:33913"/>
    </cofactor>
</comment>
<name>A0A0V8M5G6_9CHLR</name>
<evidence type="ECO:0000256" key="6">
    <source>
        <dbReference type="ARBA" id="ARBA00022737"/>
    </source>
</evidence>
<organism evidence="12 13">
    <name type="scientific">Dehalococcoides mccartyi</name>
    <dbReference type="NCBI Taxonomy" id="61435"/>
    <lineage>
        <taxon>Bacteria</taxon>
        <taxon>Bacillati</taxon>
        <taxon>Chloroflexota</taxon>
        <taxon>Dehalococcoidia</taxon>
        <taxon>Dehalococcoidales</taxon>
        <taxon>Dehalococcoidaceae</taxon>
        <taxon>Dehalococcoides</taxon>
    </lineage>
</organism>
<evidence type="ECO:0000256" key="1">
    <source>
        <dbReference type="ARBA" id="ARBA00004236"/>
    </source>
</evidence>
<keyword evidence="5" id="KW-0732">Signal</keyword>
<dbReference type="NCBIfam" id="TIGR01409">
    <property type="entry name" value="TAT_signal_seq"/>
    <property type="match status" value="1"/>
</dbReference>
<keyword evidence="3" id="KW-0004">4Fe-4S</keyword>
<dbReference type="InterPro" id="IPR019546">
    <property type="entry name" value="TAT_signal_bac_arc"/>
</dbReference>
<dbReference type="RefSeq" id="WP_058291913.1">
    <property type="nucleotide sequence ID" value="NZ_JAWQJB010000001.1"/>
</dbReference>
<proteinExistence type="predicted"/>
<dbReference type="NCBIfam" id="TIGR02486">
    <property type="entry name" value="RDH"/>
    <property type="match status" value="1"/>
</dbReference>
<dbReference type="GO" id="GO:0046872">
    <property type="term" value="F:metal ion binding"/>
    <property type="evidence" value="ECO:0007669"/>
    <property type="project" value="UniProtKB-KW"/>
</dbReference>
<dbReference type="PANTHER" id="PTHR42827">
    <property type="entry name" value="IRON-SULFUR CLUSTER-BINDING PROTEIN-RELATED"/>
    <property type="match status" value="1"/>
</dbReference>